<keyword evidence="3" id="KW-1185">Reference proteome</keyword>
<dbReference type="Gene3D" id="1.10.3210.10">
    <property type="entry name" value="Hypothetical protein af1432"/>
    <property type="match status" value="1"/>
</dbReference>
<dbReference type="Pfam" id="PF01966">
    <property type="entry name" value="HD"/>
    <property type="match status" value="1"/>
</dbReference>
<comment type="caution">
    <text evidence="2">The sequence shown here is derived from an EMBL/GenBank/DDBJ whole genome shotgun (WGS) entry which is preliminary data.</text>
</comment>
<reference evidence="2 3" key="1">
    <citation type="journal article" date="2014" name="Genome Announc.">
        <title>Draft Genome Sequence of the Boron-Tolerant and Moderately Halotolerant Bacterium Gracilibacillus boraciitolerans JCM 21714T.</title>
        <authorList>
            <person name="Ahmed I."/>
            <person name="Oshima K."/>
            <person name="Suda W."/>
            <person name="Kitamura K."/>
            <person name="Iida T."/>
            <person name="Ohmori Y."/>
            <person name="Fujiwara T."/>
            <person name="Hattori M."/>
            <person name="Ohkuma M."/>
        </authorList>
    </citation>
    <scope>NUCLEOTIDE SEQUENCE [LARGE SCALE GENOMIC DNA]</scope>
    <source>
        <strain evidence="2 3">JCM 21714</strain>
    </source>
</reference>
<dbReference type="Proteomes" id="UP000019102">
    <property type="component" value="Unassembled WGS sequence"/>
</dbReference>
<evidence type="ECO:0000313" key="3">
    <source>
        <dbReference type="Proteomes" id="UP000019102"/>
    </source>
</evidence>
<evidence type="ECO:0000313" key="2">
    <source>
        <dbReference type="EMBL" id="GAE94983.1"/>
    </source>
</evidence>
<dbReference type="eggNOG" id="COG3437">
    <property type="taxonomic scope" value="Bacteria"/>
</dbReference>
<evidence type="ECO:0000259" key="1">
    <source>
        <dbReference type="PROSITE" id="PS51832"/>
    </source>
</evidence>
<dbReference type="InterPro" id="IPR006674">
    <property type="entry name" value="HD_domain"/>
</dbReference>
<dbReference type="PROSITE" id="PS51832">
    <property type="entry name" value="HD_GYP"/>
    <property type="match status" value="1"/>
</dbReference>
<dbReference type="STRING" id="1298598.JCM21714_4184"/>
<protein>
    <submittedName>
        <fullName evidence="2">HAMP domain/GAF domain/HD domain protein</fullName>
    </submittedName>
</protein>
<gene>
    <name evidence="2" type="ORF">JCM21714_4184</name>
</gene>
<dbReference type="InterPro" id="IPR003607">
    <property type="entry name" value="HD/PDEase_dom"/>
</dbReference>
<feature type="domain" description="HD-GYP" evidence="1">
    <location>
        <begin position="16"/>
        <end position="95"/>
    </location>
</feature>
<sequence>MLSRFLGYVSAFKSSYDNQMEGLVKGVIATLELKDPYTRGHSERVAGYAMLLVKATGEYKTEDLKPFYYACLLHDIGKINIPDAILSKPGGANQT</sequence>
<dbReference type="CDD" id="cd00077">
    <property type="entry name" value="HDc"/>
    <property type="match status" value="1"/>
</dbReference>
<dbReference type="PANTHER" id="PTHR43155">
    <property type="entry name" value="CYCLIC DI-GMP PHOSPHODIESTERASE PA4108-RELATED"/>
    <property type="match status" value="1"/>
</dbReference>
<accession>W4VQ77</accession>
<proteinExistence type="predicted"/>
<dbReference type="SUPFAM" id="SSF109604">
    <property type="entry name" value="HD-domain/PDEase-like"/>
    <property type="match status" value="1"/>
</dbReference>
<dbReference type="AlphaFoldDB" id="W4VQ77"/>
<organism evidence="2 3">
    <name type="scientific">Gracilibacillus boraciitolerans JCM 21714</name>
    <dbReference type="NCBI Taxonomy" id="1298598"/>
    <lineage>
        <taxon>Bacteria</taxon>
        <taxon>Bacillati</taxon>
        <taxon>Bacillota</taxon>
        <taxon>Bacilli</taxon>
        <taxon>Bacillales</taxon>
        <taxon>Bacillaceae</taxon>
        <taxon>Gracilibacillus</taxon>
    </lineage>
</organism>
<dbReference type="EMBL" id="BAVS01000036">
    <property type="protein sequence ID" value="GAE94983.1"/>
    <property type="molecule type" value="Genomic_DNA"/>
</dbReference>
<name>W4VQ77_9BACI</name>
<dbReference type="InterPro" id="IPR037522">
    <property type="entry name" value="HD_GYP_dom"/>
</dbReference>